<comment type="caution">
    <text evidence="1">The sequence shown here is derived from an EMBL/GenBank/DDBJ whole genome shotgun (WGS) entry which is preliminary data.</text>
</comment>
<proteinExistence type="predicted"/>
<evidence type="ECO:0008006" key="2">
    <source>
        <dbReference type="Google" id="ProtNLM"/>
    </source>
</evidence>
<reference evidence="1" key="1">
    <citation type="journal article" date="2015" name="Nature">
        <title>Complex archaea that bridge the gap between prokaryotes and eukaryotes.</title>
        <authorList>
            <person name="Spang A."/>
            <person name="Saw J.H."/>
            <person name="Jorgensen S.L."/>
            <person name="Zaremba-Niedzwiedzka K."/>
            <person name="Martijn J."/>
            <person name="Lind A.E."/>
            <person name="van Eijk R."/>
            <person name="Schleper C."/>
            <person name="Guy L."/>
            <person name="Ettema T.J."/>
        </authorList>
    </citation>
    <scope>NUCLEOTIDE SEQUENCE</scope>
</reference>
<dbReference type="AlphaFoldDB" id="A0A0F9AH97"/>
<organism evidence="1">
    <name type="scientific">marine sediment metagenome</name>
    <dbReference type="NCBI Taxonomy" id="412755"/>
    <lineage>
        <taxon>unclassified sequences</taxon>
        <taxon>metagenomes</taxon>
        <taxon>ecological metagenomes</taxon>
    </lineage>
</organism>
<dbReference type="EMBL" id="LAZR01057692">
    <property type="protein sequence ID" value="KKK71531.1"/>
    <property type="molecule type" value="Genomic_DNA"/>
</dbReference>
<gene>
    <name evidence="1" type="ORF">LCGC14_2913000</name>
</gene>
<protein>
    <recommendedName>
        <fullName evidence="2">Diaminopimelate epimerase</fullName>
    </recommendedName>
</protein>
<name>A0A0F9AH97_9ZZZZ</name>
<sequence>LKGGDLLIDWAENGRVYMTGPATEVFSGRISGNIKE</sequence>
<evidence type="ECO:0000313" key="1">
    <source>
        <dbReference type="EMBL" id="KKK71531.1"/>
    </source>
</evidence>
<accession>A0A0F9AH97</accession>
<feature type="non-terminal residue" evidence="1">
    <location>
        <position position="1"/>
    </location>
</feature>
<dbReference type="SUPFAM" id="SSF54506">
    <property type="entry name" value="Diaminopimelate epimerase-like"/>
    <property type="match status" value="1"/>
</dbReference>